<dbReference type="Gene3D" id="3.90.1570.10">
    <property type="entry name" value="tt1808, chain A"/>
    <property type="match status" value="1"/>
</dbReference>
<feature type="domain" description="Putative restriction endonuclease" evidence="1">
    <location>
        <begin position="12"/>
        <end position="188"/>
    </location>
</feature>
<protein>
    <submittedName>
        <fullName evidence="2">Uma2 family endonuclease</fullName>
    </submittedName>
</protein>
<dbReference type="Pfam" id="PF05685">
    <property type="entry name" value="Uma2"/>
    <property type="match status" value="1"/>
</dbReference>
<name>A0A928VVF6_9CYAN</name>
<dbReference type="RefSeq" id="WP_264328119.1">
    <property type="nucleotide sequence ID" value="NZ_JADEXQ010000176.1"/>
</dbReference>
<dbReference type="PANTHER" id="PTHR34107">
    <property type="entry name" value="SLL0198 PROTEIN-RELATED"/>
    <property type="match status" value="1"/>
</dbReference>
<comment type="caution">
    <text evidence="2">The sequence shown here is derived from an EMBL/GenBank/DDBJ whole genome shotgun (WGS) entry which is preliminary data.</text>
</comment>
<evidence type="ECO:0000259" key="1">
    <source>
        <dbReference type="Pfam" id="PF05685"/>
    </source>
</evidence>
<keyword evidence="2" id="KW-0255">Endonuclease</keyword>
<keyword evidence="2" id="KW-0378">Hydrolase</keyword>
<dbReference type="InterPro" id="IPR011335">
    <property type="entry name" value="Restrct_endonuc-II-like"/>
</dbReference>
<organism evidence="2 3">
    <name type="scientific">Romeriopsis navalis LEGE 11480</name>
    <dbReference type="NCBI Taxonomy" id="2777977"/>
    <lineage>
        <taxon>Bacteria</taxon>
        <taxon>Bacillati</taxon>
        <taxon>Cyanobacteriota</taxon>
        <taxon>Cyanophyceae</taxon>
        <taxon>Leptolyngbyales</taxon>
        <taxon>Leptolyngbyaceae</taxon>
        <taxon>Romeriopsis</taxon>
        <taxon>Romeriopsis navalis</taxon>
    </lineage>
</organism>
<dbReference type="AlphaFoldDB" id="A0A928VVF6"/>
<dbReference type="CDD" id="cd06260">
    <property type="entry name" value="DUF820-like"/>
    <property type="match status" value="1"/>
</dbReference>
<dbReference type="InterPro" id="IPR008538">
    <property type="entry name" value="Uma2"/>
</dbReference>
<dbReference type="Proteomes" id="UP000625316">
    <property type="component" value="Unassembled WGS sequence"/>
</dbReference>
<keyword evidence="3" id="KW-1185">Reference proteome</keyword>
<dbReference type="InterPro" id="IPR012296">
    <property type="entry name" value="Nuclease_put_TT1808"/>
</dbReference>
<dbReference type="GO" id="GO:0004519">
    <property type="term" value="F:endonuclease activity"/>
    <property type="evidence" value="ECO:0007669"/>
    <property type="project" value="UniProtKB-KW"/>
</dbReference>
<sequence>MTVAKAPHFKSFEEYLTANPSDLPEGRFEYWNGELVPVMSESGFNALLANCLFMALVNAGVPIAILRPHSCEVEVIGTPRTRFPDLTVLEEVHVTLLNQRERVTRDMPPPRLLVEVVSPGDENSDNYQRDYIQKVRQYAAINVPEYWLIDPDRAVVKIGRLVDGSYQFQDFTGNQLLVSSIFPNLNLTAVQILSAGQ</sequence>
<dbReference type="EMBL" id="JADEXQ010000176">
    <property type="protein sequence ID" value="MBE9033310.1"/>
    <property type="molecule type" value="Genomic_DNA"/>
</dbReference>
<accession>A0A928VVF6</accession>
<proteinExistence type="predicted"/>
<reference evidence="2" key="1">
    <citation type="submission" date="2020-10" db="EMBL/GenBank/DDBJ databases">
        <authorList>
            <person name="Castelo-Branco R."/>
            <person name="Eusebio N."/>
            <person name="Adriana R."/>
            <person name="Vieira A."/>
            <person name="Brugerolle De Fraissinette N."/>
            <person name="Rezende De Castro R."/>
            <person name="Schneider M.P."/>
            <person name="Vasconcelos V."/>
            <person name="Leao P.N."/>
        </authorList>
    </citation>
    <scope>NUCLEOTIDE SEQUENCE</scope>
    <source>
        <strain evidence="2">LEGE 11480</strain>
    </source>
</reference>
<evidence type="ECO:0000313" key="3">
    <source>
        <dbReference type="Proteomes" id="UP000625316"/>
    </source>
</evidence>
<dbReference type="PANTHER" id="PTHR34107:SF2">
    <property type="entry name" value="SLL0888 PROTEIN"/>
    <property type="match status" value="1"/>
</dbReference>
<keyword evidence="2" id="KW-0540">Nuclease</keyword>
<evidence type="ECO:0000313" key="2">
    <source>
        <dbReference type="EMBL" id="MBE9033310.1"/>
    </source>
</evidence>
<gene>
    <name evidence="2" type="ORF">IQ266_26610</name>
</gene>
<dbReference type="SUPFAM" id="SSF52980">
    <property type="entry name" value="Restriction endonuclease-like"/>
    <property type="match status" value="1"/>
</dbReference>